<dbReference type="SUPFAM" id="SSF52540">
    <property type="entry name" value="P-loop containing nucleoside triphosphate hydrolases"/>
    <property type="match status" value="1"/>
</dbReference>
<evidence type="ECO:0000259" key="2">
    <source>
        <dbReference type="Pfam" id="PF03008"/>
    </source>
</evidence>
<sequence>MMKFIDRIDEMNFLEKEYNKKTSSFVVLYGRRRVGKTRLIKEFIKNKNSVYFLATEENEIENIKTFQNILYLKYKNPLLSNNKVLSWNDLFYIISTLDLTKKLVIVIDEFQYLLQSNKGFSSILQKAWDEYLKGKNIMLIISGSTLSMIKREVLSYSSPLYGRRTGQINLKPIRFEYFKDFFENKDIDLIELYSLTGGVPKYIEMLEVKKGIYNTIKENFLNVNSYFFEEPYFLLEKELKDIGSYFSLMKVIANGNNKLGKISASLGIKQTSLSYYLKNLIELDILEREVPVGEKNPQTSKRGLYKIKDKFLDFWFKFVYPYKSYIEIGNIDFVMNIIKKSFIERHVSFVYEDISREKLIELNLKNKLPIKLSKIGRWWEKDTEIDIVGIDDNNNPILFGECKYTKSPVDLDVYYLLVEKSKKLLRNENINLENLYFVFFSYNGYTKSFIEKVKKEKNILIFEGDSI</sequence>
<dbReference type="Pfam" id="PF01637">
    <property type="entry name" value="ATPase_2"/>
    <property type="match status" value="1"/>
</dbReference>
<proteinExistence type="predicted"/>
<dbReference type="InterPro" id="IPR036390">
    <property type="entry name" value="WH_DNA-bd_sf"/>
</dbReference>
<gene>
    <name evidence="3" type="ORF">SAMN02745199_1278</name>
</gene>
<dbReference type="PANTHER" id="PTHR34704">
    <property type="entry name" value="ATPASE"/>
    <property type="match status" value="1"/>
</dbReference>
<dbReference type="SUPFAM" id="SSF46785">
    <property type="entry name" value="Winged helix' DNA-binding domain"/>
    <property type="match status" value="1"/>
</dbReference>
<dbReference type="InterPro" id="IPR011579">
    <property type="entry name" value="ATPase_dom"/>
</dbReference>
<dbReference type="InterPro" id="IPR011335">
    <property type="entry name" value="Restrct_endonuc-II-like"/>
</dbReference>
<evidence type="ECO:0000259" key="1">
    <source>
        <dbReference type="Pfam" id="PF01637"/>
    </source>
</evidence>
<evidence type="ECO:0000313" key="4">
    <source>
        <dbReference type="Proteomes" id="UP000242592"/>
    </source>
</evidence>
<dbReference type="AlphaFoldDB" id="A0A1M5TBS9"/>
<accession>A0A1M5TBS9</accession>
<dbReference type="Proteomes" id="UP000242592">
    <property type="component" value="Unassembled WGS sequence"/>
</dbReference>
<protein>
    <recommendedName>
        <fullName evidence="5">ATPase</fullName>
    </recommendedName>
</protein>
<dbReference type="InterPro" id="IPR004256">
    <property type="entry name" value="DUF234"/>
</dbReference>
<dbReference type="Gene3D" id="3.40.50.300">
    <property type="entry name" value="P-loop containing nucleotide triphosphate hydrolases"/>
    <property type="match status" value="1"/>
</dbReference>
<dbReference type="PANTHER" id="PTHR34704:SF1">
    <property type="entry name" value="ATPASE"/>
    <property type="match status" value="1"/>
</dbReference>
<dbReference type="STRING" id="1123380.SAMN02745199_1278"/>
<dbReference type="InterPro" id="IPR027417">
    <property type="entry name" value="P-loop_NTPase"/>
</dbReference>
<dbReference type="GO" id="GO:0005524">
    <property type="term" value="F:ATP binding"/>
    <property type="evidence" value="ECO:0007669"/>
    <property type="project" value="InterPro"/>
</dbReference>
<reference evidence="4" key="1">
    <citation type="submission" date="2016-11" db="EMBL/GenBank/DDBJ databases">
        <authorList>
            <person name="Varghese N."/>
            <person name="Submissions S."/>
        </authorList>
    </citation>
    <scope>NUCLEOTIDE SEQUENCE [LARGE SCALE GENOMIC DNA]</scope>
    <source>
        <strain evidence="4">DSM 15807</strain>
    </source>
</reference>
<organism evidence="3 4">
    <name type="scientific">Thermosipho atlanticus DSM 15807</name>
    <dbReference type="NCBI Taxonomy" id="1123380"/>
    <lineage>
        <taxon>Bacteria</taxon>
        <taxon>Thermotogati</taxon>
        <taxon>Thermotogota</taxon>
        <taxon>Thermotogae</taxon>
        <taxon>Thermotogales</taxon>
        <taxon>Fervidobacteriaceae</taxon>
        <taxon>Thermosipho</taxon>
    </lineage>
</organism>
<feature type="domain" description="DUF234" evidence="2">
    <location>
        <begin position="315"/>
        <end position="406"/>
    </location>
</feature>
<keyword evidence="4" id="KW-1185">Reference proteome</keyword>
<evidence type="ECO:0008006" key="5">
    <source>
        <dbReference type="Google" id="ProtNLM"/>
    </source>
</evidence>
<feature type="domain" description="ATPase" evidence="1">
    <location>
        <begin position="4"/>
        <end position="206"/>
    </location>
</feature>
<dbReference type="EMBL" id="FQXN01000004">
    <property type="protein sequence ID" value="SHH48164.1"/>
    <property type="molecule type" value="Genomic_DNA"/>
</dbReference>
<dbReference type="SUPFAM" id="SSF52980">
    <property type="entry name" value="Restriction endonuclease-like"/>
    <property type="match status" value="1"/>
</dbReference>
<dbReference type="Pfam" id="PF03008">
    <property type="entry name" value="DUF234"/>
    <property type="match status" value="1"/>
</dbReference>
<evidence type="ECO:0000313" key="3">
    <source>
        <dbReference type="EMBL" id="SHH48164.1"/>
    </source>
</evidence>
<name>A0A1M5TBS9_9BACT</name>